<dbReference type="PANTHER" id="PTHR42862">
    <property type="entry name" value="DELTA-1-PYRROLINE-5-CARBOXYLATE DEHYDROGENASE 1, ISOFORM A-RELATED"/>
    <property type="match status" value="1"/>
</dbReference>
<dbReference type="Pfam" id="PF01619">
    <property type="entry name" value="Pro_dh"/>
    <property type="match status" value="1"/>
</dbReference>
<evidence type="ECO:0000259" key="8">
    <source>
        <dbReference type="Pfam" id="PF14850"/>
    </source>
</evidence>
<dbReference type="InterPro" id="IPR015590">
    <property type="entry name" value="Aldehyde_DH_dom"/>
</dbReference>
<keyword evidence="5" id="KW-0274">FAD</keyword>
<feature type="domain" description="Proline dehydrogenase" evidence="7">
    <location>
        <begin position="171"/>
        <end position="462"/>
    </location>
</feature>
<dbReference type="RefSeq" id="WP_379720012.1">
    <property type="nucleotide sequence ID" value="NZ_JBHRYJ010000001.1"/>
</dbReference>
<feature type="domain" description="Proline dehydrogenase PutA" evidence="8">
    <location>
        <begin position="53"/>
        <end position="161"/>
    </location>
</feature>
<dbReference type="Gene3D" id="1.20.5.460">
    <property type="entry name" value="Single helix bin"/>
    <property type="match status" value="1"/>
</dbReference>
<dbReference type="PANTHER" id="PTHR42862:SF1">
    <property type="entry name" value="DELTA-1-PYRROLINE-5-CARBOXYLATE DEHYDROGENASE 2, ISOFORM A-RELATED"/>
    <property type="match status" value="1"/>
</dbReference>
<dbReference type="SUPFAM" id="SSF81935">
    <property type="entry name" value="N-terminal domain of bifunctional PutA protein"/>
    <property type="match status" value="1"/>
</dbReference>
<feature type="domain" description="Aldehyde dehydrogenase" evidence="6">
    <location>
        <begin position="549"/>
        <end position="999"/>
    </location>
</feature>
<dbReference type="InterPro" id="IPR016162">
    <property type="entry name" value="Ald_DH_N"/>
</dbReference>
<accession>A0ABV7VAT4</accession>
<evidence type="ECO:0000256" key="4">
    <source>
        <dbReference type="ARBA" id="ARBA00048142"/>
    </source>
</evidence>
<dbReference type="GO" id="GO:0004657">
    <property type="term" value="F:proline dehydrogenase activity"/>
    <property type="evidence" value="ECO:0007669"/>
    <property type="project" value="UniProtKB-EC"/>
</dbReference>
<keyword evidence="5" id="KW-0805">Transcription regulation</keyword>
<dbReference type="NCBIfam" id="TIGR01238">
    <property type="entry name" value="D1pyr5carbox3"/>
    <property type="match status" value="1"/>
</dbReference>
<evidence type="ECO:0000259" key="6">
    <source>
        <dbReference type="Pfam" id="PF00171"/>
    </source>
</evidence>
<evidence type="ECO:0000256" key="3">
    <source>
        <dbReference type="ARBA" id="ARBA00023027"/>
    </source>
</evidence>
<keyword evidence="2 5" id="KW-0560">Oxidoreductase</keyword>
<dbReference type="EC" id="1.2.1.88" evidence="5"/>
<dbReference type="InterPro" id="IPR016161">
    <property type="entry name" value="Ald_DH/histidinol_DH"/>
</dbReference>
<sequence length="1021" mass="108856">MTISAAYRAPEPDLLLPLMRAAGVDPATRQRIVARAGMLVAAMQKAAATAGGLAQFLNEYRISTTEGVVLLCLAEAFLRIPDAETADRLIRDKLGPADWQAHLGQSSAFFVNASTLALTITGRLLSRGETDGILKDMVARLGEPVIRRAVRMAMHLMGGQFVMGRTIEEGLKHAAAFEARGFRHSFDMLGEGAKTAPDAARYLDHYRQAIAALGRHAKPGDLLGSPGLSVKLSALHPRYEPAQRDRVLRELGPVLVSLGVAARDAGIGLTVDAEESERLELSLELFALAARTPELRGWDGLGLAVQAYQKRAPAVLDGLEALGAETGRRIFVRLVKGAYWDSEIKRSQERGLAGYPVFTRKAATDVSYLACARRMLDAPHLYPAFATHNALTVATLLEWADERRDFEFQRLHGMGEGLYETLLAGDSRLSCRTYAPVGSHEELLAYLVRRILENGANSSFVHGIQEAHLSLDTLLADPVAQVAAMQAQPHPRIPLPAALYGTERRNSTGLDLSDDAVAAPLLAGLAAAWEKPWAAAALVDGRETGAAPVPLFDPAAPGRLVAEVRAATAGDAARAVDIAAAAQPGWDAAGAARRAACLRRAADLLDQRMTEFMAVAIREAGKTIPDAVAEVREAVDFLRYYALRAEADFAAVELPGPTGEENRLFLVGRGVCACISPWNFPLAIFIGQVAAALAAGNAVVAKPAPQTPVMGWHAVRLLHEAGVPVDVLHLLPGGPEVGAAILAHPLVRCVAFTGSTVTAKRINRQLAESDGPIIPLIAETGGQNAMIVDSSALPEQVVNDLIVSAFQSAGQRCSAARVLFVQEDIADRVENMLFGAMDELVLGDPGRLATDMGPVIDQAAQQRLLDHLERFSDRLAHRLAAPQESGWFVPPAAIRLDDLSALQGEVFGPVLHILRWQAGHLDRVIAAINGTGFGLTLGIHSRIGETVEQVRRQARVGNIYVNRSMIGAVVGVQPFGGEGLSGTGPKAGGPNYLRRFATERVVSTDTTSAGGNASLMAMEAV</sequence>
<dbReference type="InterPro" id="IPR024089">
    <property type="entry name" value="PRODH_PutA_dom_I/II"/>
</dbReference>
<protein>
    <recommendedName>
        <fullName evidence="5">Bifunctional protein PutA</fullName>
    </recommendedName>
    <domain>
        <recommendedName>
            <fullName evidence="5">Proline dehydrogenase</fullName>
            <ecNumber evidence="5">1.5.5.2</ecNumber>
        </recommendedName>
        <alternativeName>
            <fullName evidence="5">Proline oxidase</fullName>
        </alternativeName>
    </domain>
    <domain>
        <recommendedName>
            <fullName evidence="5">Delta-1-pyrroline-5-carboxylate dehydrogenase</fullName>
            <shortName evidence="5">P5C dehydrogenase</shortName>
            <ecNumber evidence="5">1.2.1.88</ecNumber>
        </recommendedName>
        <alternativeName>
            <fullName evidence="5">L-glutamate gamma-semialdehyde dehydrogenase</fullName>
        </alternativeName>
    </domain>
</protein>
<dbReference type="Pfam" id="PF00171">
    <property type="entry name" value="Aldedh"/>
    <property type="match status" value="1"/>
</dbReference>
<comment type="function">
    <text evidence="5">Oxidizes proline to glutamate for use as a carbon and nitrogen source.</text>
</comment>
<dbReference type="PIRSF" id="PIRSF000197">
    <property type="entry name" value="Bifunct_PutA"/>
    <property type="match status" value="1"/>
</dbReference>
<keyword evidence="5" id="KW-0678">Repressor</keyword>
<evidence type="ECO:0000256" key="5">
    <source>
        <dbReference type="PIRNR" id="PIRNR000197"/>
    </source>
</evidence>
<comment type="pathway">
    <text evidence="1 5">Amino-acid degradation; L-proline degradation into L-glutamate; L-glutamate from L-proline: step 2/2.</text>
</comment>
<feature type="domain" description="Proline utilization A proline dehydrogenase N-terminal" evidence="9">
    <location>
        <begin position="2"/>
        <end position="42"/>
    </location>
</feature>
<dbReference type="InterPro" id="IPR050485">
    <property type="entry name" value="Proline_metab_enzyme"/>
</dbReference>
<evidence type="ECO:0000256" key="1">
    <source>
        <dbReference type="ARBA" id="ARBA00004786"/>
    </source>
</evidence>
<gene>
    <name evidence="10" type="primary">putA</name>
    <name evidence="10" type="ORF">ACFOOQ_00265</name>
</gene>
<comment type="similarity">
    <text evidence="5">In the C-terminal section; belongs to the aldehyde dehydrogenase family.</text>
</comment>
<keyword evidence="5" id="KW-0238">DNA-binding</keyword>
<dbReference type="InterPro" id="IPR029041">
    <property type="entry name" value="FAD-linked_oxidoreductase-like"/>
</dbReference>
<dbReference type="Gene3D" id="3.20.20.220">
    <property type="match status" value="1"/>
</dbReference>
<comment type="catalytic activity">
    <reaction evidence="4 5">
        <text>L-glutamate 5-semialdehyde + NAD(+) + H2O = L-glutamate + NADH + 2 H(+)</text>
        <dbReference type="Rhea" id="RHEA:30235"/>
        <dbReference type="ChEBI" id="CHEBI:15377"/>
        <dbReference type="ChEBI" id="CHEBI:15378"/>
        <dbReference type="ChEBI" id="CHEBI:29985"/>
        <dbReference type="ChEBI" id="CHEBI:57540"/>
        <dbReference type="ChEBI" id="CHEBI:57945"/>
        <dbReference type="ChEBI" id="CHEBI:58066"/>
        <dbReference type="EC" id="1.2.1.88"/>
    </reaction>
</comment>
<reference evidence="11" key="1">
    <citation type="journal article" date="2019" name="Int. J. Syst. Evol. Microbiol.">
        <title>The Global Catalogue of Microorganisms (GCM) 10K type strain sequencing project: providing services to taxonomists for standard genome sequencing and annotation.</title>
        <authorList>
            <consortium name="The Broad Institute Genomics Platform"/>
            <consortium name="The Broad Institute Genome Sequencing Center for Infectious Disease"/>
            <person name="Wu L."/>
            <person name="Ma J."/>
        </authorList>
    </citation>
    <scope>NUCLEOTIDE SEQUENCE [LARGE SCALE GENOMIC DNA]</scope>
    <source>
        <strain evidence="11">KCTC 42182</strain>
    </source>
</reference>
<dbReference type="SUPFAM" id="SSF53720">
    <property type="entry name" value="ALDH-like"/>
    <property type="match status" value="1"/>
</dbReference>
<comment type="cofactor">
    <cofactor evidence="5">
        <name>FAD</name>
        <dbReference type="ChEBI" id="CHEBI:57692"/>
    </cofactor>
</comment>
<dbReference type="CDD" id="cd07125">
    <property type="entry name" value="ALDH_PutA-P5CDH"/>
    <property type="match status" value="1"/>
</dbReference>
<evidence type="ECO:0000259" key="7">
    <source>
        <dbReference type="Pfam" id="PF01619"/>
    </source>
</evidence>
<dbReference type="EMBL" id="JBHRYJ010000001">
    <property type="protein sequence ID" value="MFC3673956.1"/>
    <property type="molecule type" value="Genomic_DNA"/>
</dbReference>
<dbReference type="InterPro" id="IPR024082">
    <property type="entry name" value="PRODH_PutA_dom_II"/>
</dbReference>
<evidence type="ECO:0000313" key="11">
    <source>
        <dbReference type="Proteomes" id="UP001595711"/>
    </source>
</evidence>
<dbReference type="NCBIfam" id="NF008869">
    <property type="entry name" value="PRK11904.1"/>
    <property type="match status" value="1"/>
</dbReference>
<comment type="catalytic activity">
    <reaction evidence="5">
        <text>L-proline + a quinone = (S)-1-pyrroline-5-carboxylate + a quinol + H(+)</text>
        <dbReference type="Rhea" id="RHEA:23784"/>
        <dbReference type="ChEBI" id="CHEBI:15378"/>
        <dbReference type="ChEBI" id="CHEBI:17388"/>
        <dbReference type="ChEBI" id="CHEBI:24646"/>
        <dbReference type="ChEBI" id="CHEBI:60039"/>
        <dbReference type="ChEBI" id="CHEBI:132124"/>
        <dbReference type="EC" id="1.5.5.2"/>
    </reaction>
</comment>
<dbReference type="InterPro" id="IPR041349">
    <property type="entry name" value="PRODH"/>
</dbReference>
<keyword evidence="3 5" id="KW-0520">NAD</keyword>
<comment type="caution">
    <text evidence="10">The sequence shown here is derived from an EMBL/GenBank/DDBJ whole genome shotgun (WGS) entry which is preliminary data.</text>
</comment>
<dbReference type="InterPro" id="IPR005933">
    <property type="entry name" value="PutA_C"/>
</dbReference>
<keyword evidence="5" id="KW-0804">Transcription</keyword>
<dbReference type="InterPro" id="IPR002872">
    <property type="entry name" value="Proline_DH_dom"/>
</dbReference>
<dbReference type="Pfam" id="PF18327">
    <property type="entry name" value="PRODH"/>
    <property type="match status" value="1"/>
</dbReference>
<dbReference type="Gene3D" id="3.40.309.10">
    <property type="entry name" value="Aldehyde Dehydrogenase, Chain A, domain 2"/>
    <property type="match status" value="1"/>
</dbReference>
<dbReference type="Pfam" id="PF14850">
    <property type="entry name" value="Pro_dh-DNA_bdg"/>
    <property type="match status" value="1"/>
</dbReference>
<dbReference type="Proteomes" id="UP001595711">
    <property type="component" value="Unassembled WGS sequence"/>
</dbReference>
<evidence type="ECO:0000259" key="9">
    <source>
        <dbReference type="Pfam" id="PF18327"/>
    </source>
</evidence>
<comment type="pathway">
    <text evidence="5">Amino-acid degradation; L-proline degradation into L-glutamate; L-glutamate from L-proline: step 1/2.</text>
</comment>
<comment type="similarity">
    <text evidence="5">In the N-terminal section; belongs to the proline dehydrogenase family.</text>
</comment>
<proteinExistence type="inferred from homology"/>
<keyword evidence="11" id="KW-1185">Reference proteome</keyword>
<dbReference type="InterPro" id="IPR016163">
    <property type="entry name" value="Ald_DH_C"/>
</dbReference>
<dbReference type="EC" id="1.5.5.2" evidence="5"/>
<keyword evidence="5" id="KW-0642">Proline metabolism</keyword>
<dbReference type="InterPro" id="IPR016160">
    <property type="entry name" value="Ald_DH_CS_CYS"/>
</dbReference>
<dbReference type="SUPFAM" id="SSF51730">
    <property type="entry name" value="FAD-linked oxidoreductase"/>
    <property type="match status" value="1"/>
</dbReference>
<evidence type="ECO:0000256" key="2">
    <source>
        <dbReference type="ARBA" id="ARBA00023002"/>
    </source>
</evidence>
<keyword evidence="5" id="KW-0285">Flavoprotein</keyword>
<dbReference type="Gene3D" id="3.40.605.10">
    <property type="entry name" value="Aldehyde Dehydrogenase, Chain A, domain 1"/>
    <property type="match status" value="1"/>
</dbReference>
<name>A0ABV7VAT4_9PROT</name>
<dbReference type="PROSITE" id="PS00070">
    <property type="entry name" value="ALDEHYDE_DEHYDR_CYS"/>
    <property type="match status" value="1"/>
</dbReference>
<evidence type="ECO:0000313" key="10">
    <source>
        <dbReference type="EMBL" id="MFC3673956.1"/>
    </source>
</evidence>
<organism evidence="10 11">
    <name type="scientific">Ferrovibrio xuzhouensis</name>
    <dbReference type="NCBI Taxonomy" id="1576914"/>
    <lineage>
        <taxon>Bacteria</taxon>
        <taxon>Pseudomonadati</taxon>
        <taxon>Pseudomonadota</taxon>
        <taxon>Alphaproteobacteria</taxon>
        <taxon>Rhodospirillales</taxon>
        <taxon>Rhodospirillaceae</taxon>
        <taxon>Ferrovibrio</taxon>
    </lineage>
</organism>
<dbReference type="GO" id="GO:0003842">
    <property type="term" value="F:L-glutamate gamma-semialdehyde dehydrogenase activity"/>
    <property type="evidence" value="ECO:0007669"/>
    <property type="project" value="UniProtKB-EC"/>
</dbReference>
<dbReference type="InterPro" id="IPR025703">
    <property type="entry name" value="Bifunct_PutA"/>
</dbReference>